<dbReference type="Pfam" id="PF19608">
    <property type="entry name" value="DUF6113"/>
    <property type="match status" value="1"/>
</dbReference>
<accession>D6Y7M1</accession>
<evidence type="ECO:0000313" key="2">
    <source>
        <dbReference type="EMBL" id="ADG89732.1"/>
    </source>
</evidence>
<protein>
    <recommendedName>
        <fullName evidence="4">Integral membrane protein</fullName>
    </recommendedName>
</protein>
<keyword evidence="3" id="KW-1185">Reference proteome</keyword>
<proteinExistence type="predicted"/>
<sequence length="147" mass="14676">MTEETAPVAAGGDAATPAPPGPAAGALAGAAYGMLALLGLALGVVGAFHHSWYLGDVPVAALGWLVVLFAVPYAMGRLNRGKIAAAVPAVGWFIATFALATKHRAGDFVIAADLAGYLYLYGGAVVMALAVALAPSSGSWLLRAGRS</sequence>
<dbReference type="InterPro" id="IPR046095">
    <property type="entry name" value="DUF6113"/>
</dbReference>
<reference evidence="2 3" key="1">
    <citation type="submission" date="2010-01" db="EMBL/GenBank/DDBJ databases">
        <title>The complete genome of Thermobispora bispora DSM 43833.</title>
        <authorList>
            <consortium name="US DOE Joint Genome Institute (JGI-PGF)"/>
            <person name="Lucas S."/>
            <person name="Copeland A."/>
            <person name="Lapidus A."/>
            <person name="Glavina del Rio T."/>
            <person name="Dalin E."/>
            <person name="Tice H."/>
            <person name="Bruce D."/>
            <person name="Goodwin L."/>
            <person name="Pitluck S."/>
            <person name="Kyrpides N."/>
            <person name="Mavromatis K."/>
            <person name="Ivanova N."/>
            <person name="Mikhailova N."/>
            <person name="Chertkov O."/>
            <person name="Brettin T."/>
            <person name="Detter J.C."/>
            <person name="Han C."/>
            <person name="Larimer F."/>
            <person name="Land M."/>
            <person name="Hauser L."/>
            <person name="Markowitz V."/>
            <person name="Cheng J.-F."/>
            <person name="Hugenholtz P."/>
            <person name="Woyke T."/>
            <person name="Wu D."/>
            <person name="Jando M."/>
            <person name="Schneider S."/>
            <person name="Klenk H.-P."/>
            <person name="Eisen J.A."/>
        </authorList>
    </citation>
    <scope>NUCLEOTIDE SEQUENCE [LARGE SCALE GENOMIC DNA]</scope>
    <source>
        <strain evidence="3">ATCC 19993 / DSM 43833 / CBS 139.67 / JCM 10125 / KCTC 9307 / NBRC 14880 / R51</strain>
    </source>
</reference>
<feature type="transmembrane region" description="Helical" evidence="1">
    <location>
        <begin position="26"/>
        <end position="46"/>
    </location>
</feature>
<evidence type="ECO:0000256" key="1">
    <source>
        <dbReference type="SAM" id="Phobius"/>
    </source>
</evidence>
<dbReference type="eggNOG" id="ENOG50333MW">
    <property type="taxonomic scope" value="Bacteria"/>
</dbReference>
<feature type="transmembrane region" description="Helical" evidence="1">
    <location>
        <begin position="52"/>
        <end position="71"/>
    </location>
</feature>
<name>D6Y7M1_THEBD</name>
<gene>
    <name evidence="2" type="ordered locus">Tbis_3035</name>
</gene>
<dbReference type="RefSeq" id="WP_013133265.1">
    <property type="nucleotide sequence ID" value="NC_014165.1"/>
</dbReference>
<feature type="transmembrane region" description="Helical" evidence="1">
    <location>
        <begin position="83"/>
        <end position="100"/>
    </location>
</feature>
<keyword evidence="1" id="KW-0812">Transmembrane</keyword>
<organism evidence="2 3">
    <name type="scientific">Thermobispora bispora (strain ATCC 19993 / DSM 43833 / CBS 139.67 / JCM 10125 / KCTC 9307 / NBRC 14880 / R51)</name>
    <dbReference type="NCBI Taxonomy" id="469371"/>
    <lineage>
        <taxon>Bacteria</taxon>
        <taxon>Bacillati</taxon>
        <taxon>Actinomycetota</taxon>
        <taxon>Actinomycetes</taxon>
        <taxon>Streptosporangiales</taxon>
        <taxon>Streptosporangiaceae</taxon>
        <taxon>Thermobispora</taxon>
    </lineage>
</organism>
<keyword evidence="1" id="KW-0472">Membrane</keyword>
<keyword evidence="1" id="KW-1133">Transmembrane helix</keyword>
<feature type="transmembrane region" description="Helical" evidence="1">
    <location>
        <begin position="120"/>
        <end position="142"/>
    </location>
</feature>
<evidence type="ECO:0008006" key="4">
    <source>
        <dbReference type="Google" id="ProtNLM"/>
    </source>
</evidence>
<dbReference type="HOGENOM" id="CLU_1935638_0_0_11"/>
<dbReference type="OrthoDB" id="3544132at2"/>
<dbReference type="AlphaFoldDB" id="D6Y7M1"/>
<dbReference type="Proteomes" id="UP000006640">
    <property type="component" value="Chromosome"/>
</dbReference>
<dbReference type="KEGG" id="tbi:Tbis_3035"/>
<dbReference type="EMBL" id="CP001874">
    <property type="protein sequence ID" value="ADG89732.1"/>
    <property type="molecule type" value="Genomic_DNA"/>
</dbReference>
<evidence type="ECO:0000313" key="3">
    <source>
        <dbReference type="Proteomes" id="UP000006640"/>
    </source>
</evidence>